<evidence type="ECO:0000313" key="2">
    <source>
        <dbReference type="Proteomes" id="UP001299068"/>
    </source>
</evidence>
<accession>A0ABS7L110</accession>
<keyword evidence="2" id="KW-1185">Reference proteome</keyword>
<dbReference type="EMBL" id="JAIKTU010000011">
    <property type="protein sequence ID" value="MBY0756532.1"/>
    <property type="molecule type" value="Genomic_DNA"/>
</dbReference>
<protein>
    <submittedName>
        <fullName evidence="1">Uncharacterized protein</fullName>
    </submittedName>
</protein>
<reference evidence="1 2" key="1">
    <citation type="journal article" date="2021" name="Cell Host Microbe">
        <title>in vivo commensal control of Clostridioides difficile virulence.</title>
        <authorList>
            <person name="Girinathan B.P."/>
            <person name="Dibenedetto N."/>
            <person name="Worley J.N."/>
            <person name="Peltier J."/>
            <person name="Arrieta-Ortiz M.L."/>
            <person name="Rupa Christinal Immanuel S."/>
            <person name="Lavin R."/>
            <person name="Delaney M.L."/>
            <person name="Cummins C."/>
            <person name="Hoffmann M."/>
            <person name="Luo Y."/>
            <person name="Gonzalez-Escalona N."/>
            <person name="Allard M."/>
            <person name="Onderdonk A.B."/>
            <person name="Gerber G.K."/>
            <person name="Sonenshein A.L."/>
            <person name="Baliga N."/>
            <person name="Dupuy B."/>
            <person name="Bry L."/>
        </authorList>
    </citation>
    <scope>NUCLEOTIDE SEQUENCE [LARGE SCALE GENOMIC DNA]</scope>
    <source>
        <strain evidence="1 2">DSM 599</strain>
    </source>
</reference>
<name>A0ABS7L110_CLOSR</name>
<dbReference type="Proteomes" id="UP001299068">
    <property type="component" value="Unassembled WGS sequence"/>
</dbReference>
<sequence>MKKITPLKVGDKGIMTKSGIRYLSGEAKDSIVYNIVDRPSYDTENIAKRILQNLKYDVFRFEDLLYDEEIKDEEVINSILEELEEFI</sequence>
<organism evidence="1 2">
    <name type="scientific">Clostridium sardiniense</name>
    <name type="common">Clostridium absonum</name>
    <dbReference type="NCBI Taxonomy" id="29369"/>
    <lineage>
        <taxon>Bacteria</taxon>
        <taxon>Bacillati</taxon>
        <taxon>Bacillota</taxon>
        <taxon>Clostridia</taxon>
        <taxon>Eubacteriales</taxon>
        <taxon>Clostridiaceae</taxon>
        <taxon>Clostridium</taxon>
    </lineage>
</organism>
<proteinExistence type="predicted"/>
<dbReference type="RefSeq" id="WP_221861774.1">
    <property type="nucleotide sequence ID" value="NZ_JAIKTU010000011.1"/>
</dbReference>
<evidence type="ECO:0000313" key="1">
    <source>
        <dbReference type="EMBL" id="MBY0756532.1"/>
    </source>
</evidence>
<comment type="caution">
    <text evidence="1">The sequence shown here is derived from an EMBL/GenBank/DDBJ whole genome shotgun (WGS) entry which is preliminary data.</text>
</comment>
<gene>
    <name evidence="1" type="ORF">K5V21_13875</name>
</gene>